<dbReference type="PANTHER" id="PTHR43777:SF1">
    <property type="entry name" value="MOLYBDENUM COFACTOR CYTIDYLYLTRANSFERASE"/>
    <property type="match status" value="1"/>
</dbReference>
<evidence type="ECO:0000313" key="3">
    <source>
        <dbReference type="EMBL" id="QNP39708.1"/>
    </source>
</evidence>
<feature type="domain" description="MobA-like NTP transferase" evidence="2">
    <location>
        <begin position="12"/>
        <end position="178"/>
    </location>
</feature>
<organism evidence="3 4">
    <name type="scientific">Agrilutibacter terrestris</name>
    <dbReference type="NCBI Taxonomy" id="2865112"/>
    <lineage>
        <taxon>Bacteria</taxon>
        <taxon>Pseudomonadati</taxon>
        <taxon>Pseudomonadota</taxon>
        <taxon>Gammaproteobacteria</taxon>
        <taxon>Lysobacterales</taxon>
        <taxon>Lysobacteraceae</taxon>
        <taxon>Agrilutibacter</taxon>
    </lineage>
</organism>
<dbReference type="CDD" id="cd04182">
    <property type="entry name" value="GT_2_like_f"/>
    <property type="match status" value="1"/>
</dbReference>
<dbReference type="PANTHER" id="PTHR43777">
    <property type="entry name" value="MOLYBDENUM COFACTOR CYTIDYLYLTRANSFERASE"/>
    <property type="match status" value="1"/>
</dbReference>
<dbReference type="Gene3D" id="3.90.550.10">
    <property type="entry name" value="Spore Coat Polysaccharide Biosynthesis Protein SpsA, Chain A"/>
    <property type="match status" value="1"/>
</dbReference>
<evidence type="ECO:0000313" key="4">
    <source>
        <dbReference type="Proteomes" id="UP000516018"/>
    </source>
</evidence>
<protein>
    <submittedName>
        <fullName evidence="3">Nucleotidyltransferase family protein</fullName>
    </submittedName>
</protein>
<keyword evidence="3" id="KW-0808">Transferase</keyword>
<dbReference type="InterPro" id="IPR025877">
    <property type="entry name" value="MobA-like_NTP_Trfase"/>
</dbReference>
<keyword evidence="1" id="KW-0460">Magnesium</keyword>
<name>A0A7H0FUJ2_9GAMM</name>
<dbReference type="AlphaFoldDB" id="A0A7H0FUJ2"/>
<dbReference type="Proteomes" id="UP000516018">
    <property type="component" value="Chromosome"/>
</dbReference>
<reference evidence="3 4" key="1">
    <citation type="submission" date="2020-08" db="EMBL/GenBank/DDBJ databases">
        <title>Lysobacter sp. II4 sp. nov., isolated from soil.</title>
        <authorList>
            <person name="Woo C.Y."/>
            <person name="Kim J."/>
        </authorList>
    </citation>
    <scope>NUCLEOTIDE SEQUENCE [LARGE SCALE GENOMIC DNA]</scope>
    <source>
        <strain evidence="3 4">II4</strain>
    </source>
</reference>
<dbReference type="EMBL" id="CP060820">
    <property type="protein sequence ID" value="QNP39708.1"/>
    <property type="molecule type" value="Genomic_DNA"/>
</dbReference>
<dbReference type="Pfam" id="PF12804">
    <property type="entry name" value="NTP_transf_3"/>
    <property type="match status" value="1"/>
</dbReference>
<dbReference type="RefSeq" id="WP_187711154.1">
    <property type="nucleotide sequence ID" value="NZ_CP060820.1"/>
</dbReference>
<sequence length="216" mass="22070">MSDGAAASAHAAIVLAAGGSRRLGHPKQLLTRGGEALVHRAVRLAVASGATRVVAVLGCGHARVAQAIADLDVEVHVNAHWEQGLAGSLQLAAHALQEHASSSIAAMAPVARVLILGCDQPALEAAHLQQLLSGSAVAASGCAATVHGERLGSPAAVPVAWLQSMQDLQGDRGFGAHLNAFAPDRVWRLHAPELQLDIDTPENEQAAIARGLLDGA</sequence>
<dbReference type="SUPFAM" id="SSF53448">
    <property type="entry name" value="Nucleotide-diphospho-sugar transferases"/>
    <property type="match status" value="1"/>
</dbReference>
<dbReference type="InterPro" id="IPR029044">
    <property type="entry name" value="Nucleotide-diphossugar_trans"/>
</dbReference>
<dbReference type="GO" id="GO:0016779">
    <property type="term" value="F:nucleotidyltransferase activity"/>
    <property type="evidence" value="ECO:0007669"/>
    <property type="project" value="UniProtKB-ARBA"/>
</dbReference>
<evidence type="ECO:0000259" key="2">
    <source>
        <dbReference type="Pfam" id="PF12804"/>
    </source>
</evidence>
<evidence type="ECO:0000256" key="1">
    <source>
        <dbReference type="ARBA" id="ARBA00022842"/>
    </source>
</evidence>
<dbReference type="KEGG" id="lsx:H8B22_09280"/>
<proteinExistence type="predicted"/>
<keyword evidence="4" id="KW-1185">Reference proteome</keyword>
<gene>
    <name evidence="3" type="ORF">H8B22_09280</name>
</gene>
<accession>A0A7H0FUJ2</accession>